<dbReference type="Pfam" id="PF13148">
    <property type="entry name" value="DUF3987"/>
    <property type="match status" value="1"/>
</dbReference>
<name>A0A0W0U1T0_9GAMM</name>
<dbReference type="AlphaFoldDB" id="A0A0W0U1T0"/>
<dbReference type="STRING" id="453.Lfee_0908"/>
<dbReference type="EMBL" id="UASS01000037">
    <property type="protein sequence ID" value="SPX62219.1"/>
    <property type="molecule type" value="Genomic_DNA"/>
</dbReference>
<reference evidence="1 3" key="1">
    <citation type="submission" date="2015-11" db="EMBL/GenBank/DDBJ databases">
        <title>Genomic analysis of 38 Legionella species identifies large and diverse effector repertoires.</title>
        <authorList>
            <person name="Burstein D."/>
            <person name="Amaro F."/>
            <person name="Zusman T."/>
            <person name="Lifshitz Z."/>
            <person name="Cohen O."/>
            <person name="Gilbert J.A."/>
            <person name="Pupko T."/>
            <person name="Shuman H.A."/>
            <person name="Segal G."/>
        </authorList>
    </citation>
    <scope>NUCLEOTIDE SEQUENCE [LARGE SCALE GENOMIC DNA]</scope>
    <source>
        <strain evidence="1 3">WO-44C</strain>
    </source>
</reference>
<proteinExistence type="predicted"/>
<reference evidence="2 4" key="2">
    <citation type="submission" date="2018-06" db="EMBL/GenBank/DDBJ databases">
        <authorList>
            <consortium name="Pathogen Informatics"/>
            <person name="Doyle S."/>
        </authorList>
    </citation>
    <scope>NUCLEOTIDE SEQUENCE [LARGE SCALE GENOMIC DNA]</scope>
    <source>
        <strain evidence="2 4">NCTC12022</strain>
    </source>
</reference>
<dbReference type="Proteomes" id="UP000251942">
    <property type="component" value="Unassembled WGS sequence"/>
</dbReference>
<dbReference type="PATRIC" id="fig|453.4.peg.980"/>
<accession>A0A0W0U1T0</accession>
<evidence type="ECO:0000313" key="4">
    <source>
        <dbReference type="Proteomes" id="UP000251942"/>
    </source>
</evidence>
<dbReference type="Proteomes" id="UP000054698">
    <property type="component" value="Unassembled WGS sequence"/>
</dbReference>
<dbReference type="InterPro" id="IPR025048">
    <property type="entry name" value="DUF3987"/>
</dbReference>
<evidence type="ECO:0000313" key="1">
    <source>
        <dbReference type="EMBL" id="KTD01972.1"/>
    </source>
</evidence>
<organism evidence="1 3">
    <name type="scientific">Legionella feeleii</name>
    <dbReference type="NCBI Taxonomy" id="453"/>
    <lineage>
        <taxon>Bacteria</taxon>
        <taxon>Pseudomonadati</taxon>
        <taxon>Pseudomonadota</taxon>
        <taxon>Gammaproteobacteria</taxon>
        <taxon>Legionellales</taxon>
        <taxon>Legionellaceae</taxon>
        <taxon>Legionella</taxon>
    </lineage>
</organism>
<evidence type="ECO:0008006" key="5">
    <source>
        <dbReference type="Google" id="ProtNLM"/>
    </source>
</evidence>
<evidence type="ECO:0000313" key="3">
    <source>
        <dbReference type="Proteomes" id="UP000054698"/>
    </source>
</evidence>
<gene>
    <name evidence="1" type="ORF">Lfee_0908</name>
    <name evidence="2" type="ORF">NCTC12022_02976</name>
</gene>
<evidence type="ECO:0000313" key="2">
    <source>
        <dbReference type="EMBL" id="SPX62219.1"/>
    </source>
</evidence>
<dbReference type="EMBL" id="LNYB01000027">
    <property type="protein sequence ID" value="KTD01972.1"/>
    <property type="molecule type" value="Genomic_DNA"/>
</dbReference>
<sequence length="535" mass="61366">MNDFTTTLKKNVVTSTHEEIKNINLLDNNHTTTTNSCSVDSMNLQPRNEIYQILPESRPEVLQLSSEMLPDSIRDYIFDVAERQQSLPDFVAVTALIGLASLLGRKALICPKQHDDWSVTPNQWGAIIGRPSAMKSPSMKEALRPLYKLEDEANLQYKEEQKSYQEEGILLELESGTAKENAKKAFKYHGREAAREALRTRTLSNPPIRRRLTVNDPTVEKLGELLNENPNGLLLVRDELAGWLASLYREDHQSDRAFYLECFDGNGRYIYDRIGRGTIEIENCTLSIIGGIQPSRIATLIRSATHGIVDDGLIQRFQLAIWPNDLGRWQWIDRAPNLQAKIKYDKVFETLHHLGFKTEDNKPRQFRFTNDSQPLFIQWMNNIQELARNPETYPVLESHMLKMPQTIAGLALLFEIIDGGREAVGIEATKRALKWAEYLLSHAKRLYSIANNNSLDAAKIILKRKKQLPNTFSTRDIQRKGWSGLDSSEIVHEALTWLIDYGYCYIENIDYTDTNGRPKTVFHWNEKKEIPHSEN</sequence>
<keyword evidence="3" id="KW-1185">Reference proteome</keyword>
<dbReference type="RefSeq" id="WP_082646573.1">
    <property type="nucleotide sequence ID" value="NZ_CAAAHT010000068.1"/>
</dbReference>
<protein>
    <recommendedName>
        <fullName evidence="5">5' DNA primase TraC</fullName>
    </recommendedName>
</protein>